<evidence type="ECO:0000313" key="2">
    <source>
        <dbReference type="EMBL" id="CAH0377620.1"/>
    </source>
</evidence>
<dbReference type="AlphaFoldDB" id="A0A8J2X1W6"/>
<gene>
    <name evidence="2" type="ORF">PECAL_5P21580</name>
</gene>
<accession>A0A8J2X1W6</accession>
<reference evidence="2" key="1">
    <citation type="submission" date="2021-11" db="EMBL/GenBank/DDBJ databases">
        <authorList>
            <consortium name="Genoscope - CEA"/>
            <person name="William W."/>
        </authorList>
    </citation>
    <scope>NUCLEOTIDE SEQUENCE</scope>
</reference>
<sequence length="120" mass="13088">MRRGGSTILGRTARRCRGRLALLALLTTTAATPVDYAADHVVFAHLRTGEGNRAFRDAFRETTAADAVPGFGYAFFADQTGCCQATARFEAWAGVLGGGYGSRRFFSSLLSQAPLHWWKR</sequence>
<protein>
    <submittedName>
        <fullName evidence="2">Uncharacterized protein</fullName>
    </submittedName>
</protein>
<evidence type="ECO:0000313" key="3">
    <source>
        <dbReference type="Proteomes" id="UP000789595"/>
    </source>
</evidence>
<proteinExistence type="predicted"/>
<keyword evidence="3" id="KW-1185">Reference proteome</keyword>
<organism evidence="2 3">
    <name type="scientific">Pelagomonas calceolata</name>
    <dbReference type="NCBI Taxonomy" id="35677"/>
    <lineage>
        <taxon>Eukaryota</taxon>
        <taxon>Sar</taxon>
        <taxon>Stramenopiles</taxon>
        <taxon>Ochrophyta</taxon>
        <taxon>Pelagophyceae</taxon>
        <taxon>Pelagomonadales</taxon>
        <taxon>Pelagomonadaceae</taxon>
        <taxon>Pelagomonas</taxon>
    </lineage>
</organism>
<name>A0A8J2X1W6_9STRA</name>
<dbReference type="EMBL" id="CAKKNE010000005">
    <property type="protein sequence ID" value="CAH0377620.1"/>
    <property type="molecule type" value="Genomic_DNA"/>
</dbReference>
<feature type="chain" id="PRO_5035240445" evidence="1">
    <location>
        <begin position="32"/>
        <end position="120"/>
    </location>
</feature>
<evidence type="ECO:0000256" key="1">
    <source>
        <dbReference type="SAM" id="SignalP"/>
    </source>
</evidence>
<feature type="signal peptide" evidence="1">
    <location>
        <begin position="1"/>
        <end position="31"/>
    </location>
</feature>
<keyword evidence="1" id="KW-0732">Signal</keyword>
<dbReference type="Proteomes" id="UP000789595">
    <property type="component" value="Unassembled WGS sequence"/>
</dbReference>
<comment type="caution">
    <text evidence="2">The sequence shown here is derived from an EMBL/GenBank/DDBJ whole genome shotgun (WGS) entry which is preliminary data.</text>
</comment>